<organism evidence="1">
    <name type="scientific">Arundo donax</name>
    <name type="common">Giant reed</name>
    <name type="synonym">Donax arundinaceus</name>
    <dbReference type="NCBI Taxonomy" id="35708"/>
    <lineage>
        <taxon>Eukaryota</taxon>
        <taxon>Viridiplantae</taxon>
        <taxon>Streptophyta</taxon>
        <taxon>Embryophyta</taxon>
        <taxon>Tracheophyta</taxon>
        <taxon>Spermatophyta</taxon>
        <taxon>Magnoliopsida</taxon>
        <taxon>Liliopsida</taxon>
        <taxon>Poales</taxon>
        <taxon>Poaceae</taxon>
        <taxon>PACMAD clade</taxon>
        <taxon>Arundinoideae</taxon>
        <taxon>Arundineae</taxon>
        <taxon>Arundo</taxon>
    </lineage>
</organism>
<evidence type="ECO:0000313" key="1">
    <source>
        <dbReference type="EMBL" id="JAE34702.1"/>
    </source>
</evidence>
<reference evidence="1" key="1">
    <citation type="submission" date="2014-09" db="EMBL/GenBank/DDBJ databases">
        <authorList>
            <person name="Magalhaes I.L.F."/>
            <person name="Oliveira U."/>
            <person name="Santos F.R."/>
            <person name="Vidigal T.H.D.A."/>
            <person name="Brescovit A.D."/>
            <person name="Santos A.J."/>
        </authorList>
    </citation>
    <scope>NUCLEOTIDE SEQUENCE</scope>
    <source>
        <tissue evidence="1">Shoot tissue taken approximately 20 cm above the soil surface</tissue>
    </source>
</reference>
<name>A0A0A9HD84_ARUDO</name>
<reference evidence="1" key="2">
    <citation type="journal article" date="2015" name="Data Brief">
        <title>Shoot transcriptome of the giant reed, Arundo donax.</title>
        <authorList>
            <person name="Barrero R.A."/>
            <person name="Guerrero F.D."/>
            <person name="Moolhuijzen P."/>
            <person name="Goolsby J.A."/>
            <person name="Tidwell J."/>
            <person name="Bellgard S.E."/>
            <person name="Bellgard M.I."/>
        </authorList>
    </citation>
    <scope>NUCLEOTIDE SEQUENCE</scope>
    <source>
        <tissue evidence="1">Shoot tissue taken approximately 20 cm above the soil surface</tissue>
    </source>
</reference>
<proteinExistence type="predicted"/>
<dbReference type="EMBL" id="GBRH01163194">
    <property type="protein sequence ID" value="JAE34702.1"/>
    <property type="molecule type" value="Transcribed_RNA"/>
</dbReference>
<sequence>MDEWKTNYSSDVKTLSSFPSCPNFDRIKQIDPLLHLTSLKTHPSRTYSISRSIRRNKQIAISTLSLSSGVAN</sequence>
<protein>
    <submittedName>
        <fullName evidence="1">Uncharacterized protein</fullName>
    </submittedName>
</protein>
<dbReference type="AlphaFoldDB" id="A0A0A9HD84"/>
<accession>A0A0A9HD84</accession>